<feature type="non-terminal residue" evidence="2">
    <location>
        <position position="61"/>
    </location>
</feature>
<dbReference type="Gene3D" id="3.40.50.200">
    <property type="entry name" value="Peptidase S8/S53 domain"/>
    <property type="match status" value="1"/>
</dbReference>
<dbReference type="AlphaFoldDB" id="A0A0F8WSC5"/>
<name>A0A0F8WSC5_9ZZZZ</name>
<evidence type="ECO:0000313" key="2">
    <source>
        <dbReference type="EMBL" id="KKK51245.1"/>
    </source>
</evidence>
<dbReference type="Pfam" id="PF00082">
    <property type="entry name" value="Peptidase_S8"/>
    <property type="match status" value="1"/>
</dbReference>
<dbReference type="SUPFAM" id="SSF52743">
    <property type="entry name" value="Subtilisin-like"/>
    <property type="match status" value="1"/>
</dbReference>
<dbReference type="PROSITE" id="PS51892">
    <property type="entry name" value="SUBTILASE"/>
    <property type="match status" value="1"/>
</dbReference>
<dbReference type="EMBL" id="LAZR01067609">
    <property type="protein sequence ID" value="KKK51245.1"/>
    <property type="molecule type" value="Genomic_DNA"/>
</dbReference>
<organism evidence="2">
    <name type="scientific">marine sediment metagenome</name>
    <dbReference type="NCBI Taxonomy" id="412755"/>
    <lineage>
        <taxon>unclassified sequences</taxon>
        <taxon>metagenomes</taxon>
        <taxon>ecological metagenomes</taxon>
    </lineage>
</organism>
<dbReference type="InterPro" id="IPR036852">
    <property type="entry name" value="Peptidase_S8/S53_dom_sf"/>
</dbReference>
<dbReference type="GO" id="GO:0004252">
    <property type="term" value="F:serine-type endopeptidase activity"/>
    <property type="evidence" value="ECO:0007669"/>
    <property type="project" value="InterPro"/>
</dbReference>
<accession>A0A0F8WSC5</accession>
<dbReference type="GO" id="GO:0006508">
    <property type="term" value="P:proteolysis"/>
    <property type="evidence" value="ECO:0007669"/>
    <property type="project" value="InterPro"/>
</dbReference>
<feature type="domain" description="Peptidase S8/S53" evidence="1">
    <location>
        <begin position="1"/>
        <end position="59"/>
    </location>
</feature>
<protein>
    <recommendedName>
        <fullName evidence="1">Peptidase S8/S53 domain-containing protein</fullName>
    </recommendedName>
</protein>
<reference evidence="2" key="1">
    <citation type="journal article" date="2015" name="Nature">
        <title>Complex archaea that bridge the gap between prokaryotes and eukaryotes.</title>
        <authorList>
            <person name="Spang A."/>
            <person name="Saw J.H."/>
            <person name="Jorgensen S.L."/>
            <person name="Zaremba-Niedzwiedzka K."/>
            <person name="Martijn J."/>
            <person name="Lind A.E."/>
            <person name="van Eijk R."/>
            <person name="Schleper C."/>
            <person name="Guy L."/>
            <person name="Ettema T.J."/>
        </authorList>
    </citation>
    <scope>NUCLEOTIDE SEQUENCE</scope>
</reference>
<gene>
    <name evidence="2" type="ORF">LCGC14_3116900</name>
</gene>
<proteinExistence type="predicted"/>
<sequence length="61" mass="6517">MAGIIKANNRKSIIGVAPHAKILFSKVVNHKGQCSFNSLVAGVLWSIVKEVDIIVIAMGTQ</sequence>
<evidence type="ECO:0000259" key="1">
    <source>
        <dbReference type="Pfam" id="PF00082"/>
    </source>
</evidence>
<comment type="caution">
    <text evidence="2">The sequence shown here is derived from an EMBL/GenBank/DDBJ whole genome shotgun (WGS) entry which is preliminary data.</text>
</comment>
<dbReference type="InterPro" id="IPR000209">
    <property type="entry name" value="Peptidase_S8/S53_dom"/>
</dbReference>